<protein>
    <recommendedName>
        <fullName evidence="15">Eyes absent homolog</fullName>
        <ecNumber evidence="15">3.1.3.48</ecNumber>
    </recommendedName>
</protein>
<dbReference type="EMBL" id="KB527578">
    <property type="protein sequence ID" value="EMP35737.1"/>
    <property type="molecule type" value="Genomic_DNA"/>
</dbReference>
<evidence type="ECO:0000256" key="9">
    <source>
        <dbReference type="ARBA" id="ARBA00023159"/>
    </source>
</evidence>
<evidence type="ECO:0000256" key="6">
    <source>
        <dbReference type="ARBA" id="ARBA00022842"/>
    </source>
</evidence>
<dbReference type="Proteomes" id="UP000031443">
    <property type="component" value="Unassembled WGS sequence"/>
</dbReference>
<dbReference type="InterPro" id="IPR028472">
    <property type="entry name" value="EYA"/>
</dbReference>
<evidence type="ECO:0000256" key="11">
    <source>
        <dbReference type="ARBA" id="ARBA00023242"/>
    </source>
</evidence>
<evidence type="ECO:0000256" key="10">
    <source>
        <dbReference type="ARBA" id="ARBA00023163"/>
    </source>
</evidence>
<keyword evidence="6 14" id="KW-0460">Magnesium</keyword>
<name>M7C5F5_CHEMY</name>
<dbReference type="CDD" id="cd02601">
    <property type="entry name" value="HAD_Eya"/>
    <property type="match status" value="1"/>
</dbReference>
<dbReference type="EC" id="3.1.3.48" evidence="15"/>
<feature type="compositionally biased region" description="Polar residues" evidence="16">
    <location>
        <begin position="237"/>
        <end position="249"/>
    </location>
</feature>
<gene>
    <name evidence="17" type="ORF">UY3_06974</name>
</gene>
<dbReference type="PANTHER" id="PTHR10190">
    <property type="entry name" value="EYES ABSENT"/>
    <property type="match status" value="1"/>
</dbReference>
<comment type="cofactor">
    <cofactor evidence="14 15">
        <name>Mg(2+)</name>
        <dbReference type="ChEBI" id="CHEBI:18420"/>
    </cofactor>
    <text evidence="14 15">Binds 1 Mg(2+) ion per subunit.</text>
</comment>
<evidence type="ECO:0000256" key="14">
    <source>
        <dbReference type="PIRSR" id="PIRSR628472-2"/>
    </source>
</evidence>
<accession>M7C5F5</accession>
<dbReference type="GO" id="GO:0030154">
    <property type="term" value="P:cell differentiation"/>
    <property type="evidence" value="ECO:0007669"/>
    <property type="project" value="TreeGrafter"/>
</dbReference>
<keyword evidence="4 14" id="KW-0479">Metal-binding</keyword>
<dbReference type="Pfam" id="PF00702">
    <property type="entry name" value="Hydrolase"/>
    <property type="match status" value="1"/>
</dbReference>
<feature type="binding site" evidence="14">
    <location>
        <position position="299"/>
    </location>
    <ligand>
        <name>Mg(2+)</name>
        <dbReference type="ChEBI" id="CHEBI:18420"/>
    </ligand>
</feature>
<keyword evidence="10" id="KW-0804">Transcription</keyword>
<evidence type="ECO:0000256" key="5">
    <source>
        <dbReference type="ARBA" id="ARBA00022801"/>
    </source>
</evidence>
<comment type="catalytic activity">
    <reaction evidence="12 15">
        <text>O-phospho-L-tyrosyl-[protein] + H2O = L-tyrosyl-[protein] + phosphate</text>
        <dbReference type="Rhea" id="RHEA:10684"/>
        <dbReference type="Rhea" id="RHEA-COMP:10136"/>
        <dbReference type="Rhea" id="RHEA-COMP:20101"/>
        <dbReference type="ChEBI" id="CHEBI:15377"/>
        <dbReference type="ChEBI" id="CHEBI:43474"/>
        <dbReference type="ChEBI" id="CHEBI:46858"/>
        <dbReference type="ChEBI" id="CHEBI:61978"/>
        <dbReference type="EC" id="3.1.3.48"/>
    </reaction>
</comment>
<dbReference type="GO" id="GO:0046872">
    <property type="term" value="F:metal ion binding"/>
    <property type="evidence" value="ECO:0007669"/>
    <property type="project" value="UniProtKB-KW"/>
</dbReference>
<evidence type="ECO:0000256" key="13">
    <source>
        <dbReference type="PIRSR" id="PIRSR628472-1"/>
    </source>
</evidence>
<dbReference type="SFLD" id="SFLDS00003">
    <property type="entry name" value="Haloacid_Dehalogenase"/>
    <property type="match status" value="1"/>
</dbReference>
<dbReference type="SFLD" id="SFLDG01129">
    <property type="entry name" value="C1.5:_HAD__Beta-PGM__Phosphata"/>
    <property type="match status" value="1"/>
</dbReference>
<evidence type="ECO:0000256" key="4">
    <source>
        <dbReference type="ARBA" id="ARBA00022723"/>
    </source>
</evidence>
<evidence type="ECO:0000313" key="18">
    <source>
        <dbReference type="Proteomes" id="UP000031443"/>
    </source>
</evidence>
<feature type="binding site" evidence="14">
    <location>
        <position position="301"/>
    </location>
    <ligand>
        <name>Mg(2+)</name>
        <dbReference type="ChEBI" id="CHEBI:18420"/>
    </ligand>
</feature>
<evidence type="ECO:0000313" key="17">
    <source>
        <dbReference type="EMBL" id="EMP35737.1"/>
    </source>
</evidence>
<dbReference type="NCBIfam" id="TIGR01658">
    <property type="entry name" value="EYA-cons_domain"/>
    <property type="match status" value="1"/>
</dbReference>
<keyword evidence="11" id="KW-0539">Nucleus</keyword>
<dbReference type="InterPro" id="IPR006545">
    <property type="entry name" value="EYA_dom"/>
</dbReference>
<comment type="subcellular location">
    <subcellularLocation>
        <location evidence="1">Nucleus</location>
    </subcellularLocation>
</comment>
<dbReference type="InterPro" id="IPR042577">
    <property type="entry name" value="EYA_dom_metazoan"/>
</dbReference>
<dbReference type="STRING" id="8469.M7C5F5"/>
<keyword evidence="18" id="KW-1185">Reference proteome</keyword>
<dbReference type="Gene3D" id="3.40.50.12350">
    <property type="match status" value="1"/>
</dbReference>
<dbReference type="GO" id="GO:2001240">
    <property type="term" value="P:negative regulation of extrinsic apoptotic signaling pathway in absence of ligand"/>
    <property type="evidence" value="ECO:0007669"/>
    <property type="project" value="TreeGrafter"/>
</dbReference>
<dbReference type="GO" id="GO:0004725">
    <property type="term" value="F:protein tyrosine phosphatase activity"/>
    <property type="evidence" value="ECO:0007669"/>
    <property type="project" value="UniProtKB-EC"/>
</dbReference>
<evidence type="ECO:0000256" key="3">
    <source>
        <dbReference type="ARBA" id="ARBA00022473"/>
    </source>
</evidence>
<evidence type="ECO:0000256" key="1">
    <source>
        <dbReference type="ARBA" id="ARBA00004123"/>
    </source>
</evidence>
<sequence length="517" mass="56766">MLDLVISPSLTVNRQCPDRLKLNLSNIYATAPDDIEGKSKQIAHSEIVESVTVPSFPTMATYGQTQYSAGIQQAATYAAYPPPGQPYGIPSYSIKTEDSLSHSPGQSGFLSYGSTFSTPTTGQAPYTYQMHDVNYTPYGEDAKGEILGCVSDLKVGSSNASWETRIQQGTSGIYQGANGLTNSAGFSTVHQEYSSYPSFPQSQYSQYYTSSYNSPYVSANSISPSAIPTSTYSLQESSHNITSQSTESLSGEYATTPVKDTETDRQHRGSDGKLRGRSKRSNDPSPTVDNEIERVFVWDLDETIIIFHSLLTGTFASRYGKDTTTSVRIGLMMEEMIFNLADTHLFFNDLEDCDQIHIDDVSSDDNGQDLSTYNFSADGFHSSTAGANLCLGSGVHGGVDWMRKLAFRYRRVKEMYNTYKNNVGGLIGAPKRETWLQLRAELEALTDLWLTHALKALNLIHSRPNCVNVLVTTTQLIPALAKVLLYGLGTVFPIENIYSATKTDTQKLPEPLTYPCG</sequence>
<keyword evidence="8 15" id="KW-0805">Transcription regulation</keyword>
<proteinExistence type="inferred from homology"/>
<dbReference type="PANTHER" id="PTHR10190:SF7">
    <property type="entry name" value="EYES ABSENT HOMOLOG 2"/>
    <property type="match status" value="1"/>
</dbReference>
<reference evidence="18" key="1">
    <citation type="journal article" date="2013" name="Nat. Genet.">
        <title>The draft genomes of soft-shell turtle and green sea turtle yield insights into the development and evolution of the turtle-specific body plan.</title>
        <authorList>
            <person name="Wang Z."/>
            <person name="Pascual-Anaya J."/>
            <person name="Zadissa A."/>
            <person name="Li W."/>
            <person name="Niimura Y."/>
            <person name="Huang Z."/>
            <person name="Li C."/>
            <person name="White S."/>
            <person name="Xiong Z."/>
            <person name="Fang D."/>
            <person name="Wang B."/>
            <person name="Ming Y."/>
            <person name="Chen Y."/>
            <person name="Zheng Y."/>
            <person name="Kuraku S."/>
            <person name="Pignatelli M."/>
            <person name="Herrero J."/>
            <person name="Beal K."/>
            <person name="Nozawa M."/>
            <person name="Li Q."/>
            <person name="Wang J."/>
            <person name="Zhang H."/>
            <person name="Yu L."/>
            <person name="Shigenobu S."/>
            <person name="Wang J."/>
            <person name="Liu J."/>
            <person name="Flicek P."/>
            <person name="Searle S."/>
            <person name="Wang J."/>
            <person name="Kuratani S."/>
            <person name="Yin Y."/>
            <person name="Aken B."/>
            <person name="Zhang G."/>
            <person name="Irie N."/>
        </authorList>
    </citation>
    <scope>NUCLEOTIDE SEQUENCE [LARGE SCALE GENOMIC DNA]</scope>
</reference>
<evidence type="ECO:0000256" key="2">
    <source>
        <dbReference type="ARBA" id="ARBA00010501"/>
    </source>
</evidence>
<dbReference type="InterPro" id="IPR038102">
    <property type="entry name" value="EYA_dom_sf"/>
</dbReference>
<keyword evidence="9" id="KW-0010">Activator</keyword>
<feature type="region of interest" description="Disordered" evidence="16">
    <location>
        <begin position="237"/>
        <end position="288"/>
    </location>
</feature>
<keyword evidence="5 15" id="KW-0378">Hydrolase</keyword>
<dbReference type="AlphaFoldDB" id="M7C5F5"/>
<evidence type="ECO:0000256" key="8">
    <source>
        <dbReference type="ARBA" id="ARBA00023015"/>
    </source>
</evidence>
<feature type="active site" description="Nucleophile" evidence="13">
    <location>
        <position position="299"/>
    </location>
</feature>
<organism evidence="17 18">
    <name type="scientific">Chelonia mydas</name>
    <name type="common">Green sea-turtle</name>
    <name type="synonym">Chelonia agassizi</name>
    <dbReference type="NCBI Taxonomy" id="8469"/>
    <lineage>
        <taxon>Eukaryota</taxon>
        <taxon>Metazoa</taxon>
        <taxon>Chordata</taxon>
        <taxon>Craniata</taxon>
        <taxon>Vertebrata</taxon>
        <taxon>Euteleostomi</taxon>
        <taxon>Archelosauria</taxon>
        <taxon>Testudinata</taxon>
        <taxon>Testudines</taxon>
        <taxon>Cryptodira</taxon>
        <taxon>Durocryptodira</taxon>
        <taxon>Americhelydia</taxon>
        <taxon>Chelonioidea</taxon>
        <taxon>Cheloniidae</taxon>
        <taxon>Chelonia</taxon>
    </lineage>
</organism>
<evidence type="ECO:0000256" key="12">
    <source>
        <dbReference type="ARBA" id="ARBA00051722"/>
    </source>
</evidence>
<evidence type="ECO:0000256" key="16">
    <source>
        <dbReference type="SAM" id="MobiDB-lite"/>
    </source>
</evidence>
<keyword evidence="3" id="KW-0217">Developmental protein</keyword>
<evidence type="ECO:0000256" key="15">
    <source>
        <dbReference type="RuleBase" id="RU362036"/>
    </source>
</evidence>
<comment type="similarity">
    <text evidence="2 15">Belongs to the HAD-like hydrolase superfamily. EYA family.</text>
</comment>
<dbReference type="GO" id="GO:0045739">
    <property type="term" value="P:positive regulation of DNA repair"/>
    <property type="evidence" value="ECO:0007669"/>
    <property type="project" value="TreeGrafter"/>
</dbReference>
<keyword evidence="7 15" id="KW-0904">Protein phosphatase</keyword>
<feature type="active site" description="Proton donor" evidence="13">
    <location>
        <position position="301"/>
    </location>
</feature>
<evidence type="ECO:0000256" key="7">
    <source>
        <dbReference type="ARBA" id="ARBA00022912"/>
    </source>
</evidence>
<feature type="compositionally biased region" description="Basic and acidic residues" evidence="16">
    <location>
        <begin position="259"/>
        <end position="274"/>
    </location>
</feature>
<dbReference type="GO" id="GO:0005634">
    <property type="term" value="C:nucleus"/>
    <property type="evidence" value="ECO:0007669"/>
    <property type="project" value="UniProtKB-SubCell"/>
</dbReference>